<dbReference type="EMBL" id="CP079194">
    <property type="protein sequence ID" value="QXT39055.1"/>
    <property type="molecule type" value="Genomic_DNA"/>
</dbReference>
<dbReference type="RefSeq" id="WP_219001363.1">
    <property type="nucleotide sequence ID" value="NZ_CP079194.1"/>
</dbReference>
<keyword evidence="2" id="KW-1185">Reference proteome</keyword>
<accession>A0A8F6YC92</accession>
<sequence length="502" mass="55054">MLLLLLLSPHGERTRRWVQDKLWSTRGSEQGAASLRQSLRQIKAAFAEHGDCLTADRQRIALDPGAVELVWDGQGDVAEGLDVRDPEFEDWLTVERRAAGRPVEAIARAAGDGGEAHSASNPARRVVVSAAKSDDSSVQWLGQLVADAIVRNLRERLTSDIVCDGPSSGEAVIVVSVSGYRESDTRVGLRIAIGEGAVANQIWSGYRMVNQSGAPPVEDPVVQQVIEEGCNALETLIRLKSGPGGSLSQDDPDALCQSAIRNIFSMRPEQLLVADDLLRKAHAIRPHSMYLAWRAQIRVIQYVERHAGDPQQFKAEGEQLVRQALEVDAGTSVVHAISSNVQHFLLRDHASSLEYALRSVQLNPASPMALWSRSTARLYTGDAKSAHRDAVHGRFLAKSSEFRFFWDLQQSATSMVLGKLDDASRLLERASVQCPTFRPPHRYLTALHAERGETSRALSSAAYLRSLEPDFSIDRLLNDPSYPASLIKKSPALSREALSALL</sequence>
<name>A0A8F6YC92_9RHOB</name>
<dbReference type="KEGG" id="gce:KYE46_14115"/>
<reference evidence="1 2" key="1">
    <citation type="submission" date="2021-07" db="EMBL/GenBank/DDBJ databases">
        <title>A novel Jannaschia species isolated from marine dinoflagellate Ceratoperidinium margalefii.</title>
        <authorList>
            <person name="Jiang Y."/>
            <person name="Li Z."/>
        </authorList>
    </citation>
    <scope>NUCLEOTIDE SEQUENCE [LARGE SCALE GENOMIC DNA]</scope>
    <source>
        <strain evidence="1 2">J12C1-MA-4</strain>
    </source>
</reference>
<protein>
    <submittedName>
        <fullName evidence="1">Uncharacterized protein</fullName>
    </submittedName>
</protein>
<dbReference type="Proteomes" id="UP000825009">
    <property type="component" value="Chromosome"/>
</dbReference>
<evidence type="ECO:0000313" key="1">
    <source>
        <dbReference type="EMBL" id="QXT39055.1"/>
    </source>
</evidence>
<proteinExistence type="predicted"/>
<gene>
    <name evidence="1" type="ORF">KYE46_14115</name>
</gene>
<evidence type="ECO:0000313" key="2">
    <source>
        <dbReference type="Proteomes" id="UP000825009"/>
    </source>
</evidence>
<dbReference type="AlphaFoldDB" id="A0A8F6YC92"/>
<organism evidence="1 2">
    <name type="scientific">Gymnodinialimonas ceratoperidinii</name>
    <dbReference type="NCBI Taxonomy" id="2856823"/>
    <lineage>
        <taxon>Bacteria</taxon>
        <taxon>Pseudomonadati</taxon>
        <taxon>Pseudomonadota</taxon>
        <taxon>Alphaproteobacteria</taxon>
        <taxon>Rhodobacterales</taxon>
        <taxon>Paracoccaceae</taxon>
        <taxon>Gymnodinialimonas</taxon>
    </lineage>
</organism>